<evidence type="ECO:0000313" key="24">
    <source>
        <dbReference type="Proteomes" id="UP001597297"/>
    </source>
</evidence>
<name>A0ABW5E0G3_9BACT</name>
<keyword evidence="24" id="KW-1185">Reference proteome</keyword>
<keyword evidence="6" id="KW-0460">Magnesium</keyword>
<dbReference type="InterPro" id="IPR003563">
    <property type="entry name" value="8ODP"/>
</dbReference>
<dbReference type="RefSeq" id="WP_377095158.1">
    <property type="nucleotide sequence ID" value="NZ_JBHSJM010000001.1"/>
</dbReference>
<evidence type="ECO:0000256" key="7">
    <source>
        <dbReference type="ARBA" id="ARBA00024448"/>
    </source>
</evidence>
<dbReference type="PRINTS" id="PR01403">
    <property type="entry name" value="8OXTPHPHTASE"/>
</dbReference>
<dbReference type="PANTHER" id="PTHR43758">
    <property type="entry name" value="7,8-DIHYDRO-8-OXOGUANINE TRIPHOSPHATASE"/>
    <property type="match status" value="1"/>
</dbReference>
<evidence type="ECO:0000256" key="21">
    <source>
        <dbReference type="ARBA" id="ARBA00053094"/>
    </source>
</evidence>
<evidence type="ECO:0000256" key="11">
    <source>
        <dbReference type="ARBA" id="ARBA00026103"/>
    </source>
</evidence>
<organism evidence="23 24">
    <name type="scientific">Rubritalea spongiae</name>
    <dbReference type="NCBI Taxonomy" id="430797"/>
    <lineage>
        <taxon>Bacteria</taxon>
        <taxon>Pseudomonadati</taxon>
        <taxon>Verrucomicrobiota</taxon>
        <taxon>Verrucomicrobiia</taxon>
        <taxon>Verrucomicrobiales</taxon>
        <taxon>Rubritaleaceae</taxon>
        <taxon>Rubritalea</taxon>
    </lineage>
</organism>
<comment type="caution">
    <text evidence="23">The sequence shown here is derived from an EMBL/GenBank/DDBJ whole genome shotgun (WGS) entry which is preliminary data.</text>
</comment>
<comment type="catalytic activity">
    <reaction evidence="7">
        <text>8-oxo-dATP + H2O = 8-oxo-dAMP + diphosphate + H(+)</text>
        <dbReference type="Rhea" id="RHEA:65396"/>
        <dbReference type="ChEBI" id="CHEBI:15377"/>
        <dbReference type="ChEBI" id="CHEBI:15378"/>
        <dbReference type="ChEBI" id="CHEBI:33019"/>
        <dbReference type="ChEBI" id="CHEBI:71361"/>
        <dbReference type="ChEBI" id="CHEBI:172871"/>
    </reaction>
    <physiologicalReaction direction="left-to-right" evidence="7">
        <dbReference type="Rhea" id="RHEA:65397"/>
    </physiologicalReaction>
</comment>
<dbReference type="Gene3D" id="3.90.79.10">
    <property type="entry name" value="Nucleoside Triphosphate Pyrophosphohydrolase"/>
    <property type="match status" value="1"/>
</dbReference>
<sequence length="180" mass="20420">MSAQQGCSIDWKNWQAEIPATLMFIVRDGQVLLIEKLTGIGQGKVNGPGGKIDPGESAEQAVIRECQEELHITPSNPVKMGELHFAMSDIPDIHCHVYMAEEFEGEPTPTREANPLWTKLSEIPFEKMWADDRFWLPQMLDGQKFNGRFEFDLEEIIWQDVQFGEDACALWLGCPLELAK</sequence>
<gene>
    <name evidence="23" type="ORF">ACFSQZ_05140</name>
</gene>
<comment type="catalytic activity">
    <reaction evidence="8">
        <text>2-oxo-dATP + H2O = 2-oxo-dAMP + diphosphate + H(+)</text>
        <dbReference type="Rhea" id="RHEA:31583"/>
        <dbReference type="ChEBI" id="CHEBI:15377"/>
        <dbReference type="ChEBI" id="CHEBI:15378"/>
        <dbReference type="ChEBI" id="CHEBI:33019"/>
        <dbReference type="ChEBI" id="CHEBI:63212"/>
        <dbReference type="ChEBI" id="CHEBI:77897"/>
        <dbReference type="EC" id="3.6.1.56"/>
    </reaction>
    <physiologicalReaction direction="left-to-right" evidence="8">
        <dbReference type="Rhea" id="RHEA:31584"/>
    </physiologicalReaction>
</comment>
<comment type="catalytic activity">
    <reaction evidence="18">
        <text>N(6)-methyl-ATP + H2O = N(6)-methyl-AMP + diphosphate + H(+)</text>
        <dbReference type="Rhea" id="RHEA:67608"/>
        <dbReference type="ChEBI" id="CHEBI:15377"/>
        <dbReference type="ChEBI" id="CHEBI:15378"/>
        <dbReference type="ChEBI" id="CHEBI:33019"/>
        <dbReference type="ChEBI" id="CHEBI:144842"/>
        <dbReference type="ChEBI" id="CHEBI:172873"/>
    </reaction>
    <physiologicalReaction direction="left-to-right" evidence="18">
        <dbReference type="Rhea" id="RHEA:67609"/>
    </physiologicalReaction>
</comment>
<evidence type="ECO:0000256" key="18">
    <source>
        <dbReference type="ARBA" id="ARBA00048002"/>
    </source>
</evidence>
<evidence type="ECO:0000256" key="3">
    <source>
        <dbReference type="ARBA" id="ARBA00011245"/>
    </source>
</evidence>
<evidence type="ECO:0000256" key="9">
    <source>
        <dbReference type="ARBA" id="ARBA00024486"/>
    </source>
</evidence>
<evidence type="ECO:0000256" key="12">
    <source>
        <dbReference type="ARBA" id="ARBA00026218"/>
    </source>
</evidence>
<dbReference type="PANTHER" id="PTHR43758:SF2">
    <property type="entry name" value="OXIDIZED PURINE NUCLEOSIDE TRIPHOSPHATE HYDROLASE"/>
    <property type="match status" value="1"/>
</dbReference>
<comment type="similarity">
    <text evidence="2">Belongs to the Nudix hydrolase family.</text>
</comment>
<evidence type="ECO:0000256" key="19">
    <source>
        <dbReference type="ARBA" id="ARBA00048894"/>
    </source>
</evidence>
<accession>A0ABW5E0G3</accession>
<dbReference type="PROSITE" id="PS51462">
    <property type="entry name" value="NUDIX"/>
    <property type="match status" value="1"/>
</dbReference>
<dbReference type="Pfam" id="PF00293">
    <property type="entry name" value="NUDIX"/>
    <property type="match status" value="1"/>
</dbReference>
<evidence type="ECO:0000256" key="17">
    <source>
        <dbReference type="ARBA" id="ARBA00032071"/>
    </source>
</evidence>
<evidence type="ECO:0000256" key="20">
    <source>
        <dbReference type="ARBA" id="ARBA00049032"/>
    </source>
</evidence>
<evidence type="ECO:0000256" key="6">
    <source>
        <dbReference type="ARBA" id="ARBA00022842"/>
    </source>
</evidence>
<dbReference type="SUPFAM" id="SSF55811">
    <property type="entry name" value="Nudix"/>
    <property type="match status" value="1"/>
</dbReference>
<evidence type="ECO:0000256" key="14">
    <source>
        <dbReference type="ARBA" id="ARBA00030634"/>
    </source>
</evidence>
<dbReference type="InterPro" id="IPR015797">
    <property type="entry name" value="NUDIX_hydrolase-like_dom_sf"/>
</dbReference>
<evidence type="ECO:0000256" key="8">
    <source>
        <dbReference type="ARBA" id="ARBA00024459"/>
    </source>
</evidence>
<comment type="catalytic activity">
    <reaction evidence="19">
        <text>O(6)-methyl-dGTP + H2O = O(6)-methyl-dGMP + diphosphate + H(+)</text>
        <dbReference type="Rhea" id="RHEA:67600"/>
        <dbReference type="ChEBI" id="CHEBI:15377"/>
        <dbReference type="ChEBI" id="CHEBI:15378"/>
        <dbReference type="ChEBI" id="CHEBI:33019"/>
        <dbReference type="ChEBI" id="CHEBI:169974"/>
        <dbReference type="ChEBI" id="CHEBI:169975"/>
    </reaction>
    <physiologicalReaction direction="left-to-right" evidence="19">
        <dbReference type="Rhea" id="RHEA:67601"/>
    </physiologicalReaction>
</comment>
<comment type="function">
    <text evidence="21">Oxidized purine nucleoside triphosphate hydrolase which is a prominent sanitizer of the oxidized nucleotide pool. Catalyzes the hydrolysis of 2-oxo-dATP (2-hydroxy-dATP) into 2-oxo-dAMP. Also has a significant hydrolase activity toward 2-oxo-ATP, 8-oxo-dGTP and 8-oxo-dATP. Through the hydrolysis of oxidized purine nucleoside triphosphates, prevents their incorporation into DNA and the subsequent transversions A:T to C:G and G:C to T:A. Also catalyzes the hydrolysis of methylated purine nucleoside triphosphate preventing their integration into DNA. Through this antimutagenic activity protects cells from oxidative stress.</text>
</comment>
<comment type="subunit">
    <text evidence="3">Monomer.</text>
</comment>
<dbReference type="EC" id="3.6.1.56" evidence="11"/>
<dbReference type="CDD" id="cd03427">
    <property type="entry name" value="NUDIX_MTH1_Nudt1"/>
    <property type="match status" value="1"/>
</dbReference>
<comment type="catalytic activity">
    <reaction evidence="20">
        <text>N(6)-methyl-dATP + H2O = N(6)-methyl-dAMP + diphosphate + H(+)</text>
        <dbReference type="Rhea" id="RHEA:67604"/>
        <dbReference type="ChEBI" id="CHEBI:15377"/>
        <dbReference type="ChEBI" id="CHEBI:15378"/>
        <dbReference type="ChEBI" id="CHEBI:33019"/>
        <dbReference type="ChEBI" id="CHEBI:169976"/>
        <dbReference type="ChEBI" id="CHEBI:172872"/>
    </reaction>
    <physiologicalReaction direction="left-to-right" evidence="20">
        <dbReference type="Rhea" id="RHEA:67605"/>
    </physiologicalReaction>
</comment>
<dbReference type="EMBL" id="JBHUJC010000013">
    <property type="protein sequence ID" value="MFD2275844.1"/>
    <property type="molecule type" value="Genomic_DNA"/>
</dbReference>
<evidence type="ECO:0000256" key="5">
    <source>
        <dbReference type="ARBA" id="ARBA00022801"/>
    </source>
</evidence>
<dbReference type="Proteomes" id="UP001597297">
    <property type="component" value="Unassembled WGS sequence"/>
</dbReference>
<keyword evidence="5" id="KW-0378">Hydrolase</keyword>
<reference evidence="24" key="1">
    <citation type="journal article" date="2019" name="Int. J. Syst. Evol. Microbiol.">
        <title>The Global Catalogue of Microorganisms (GCM) 10K type strain sequencing project: providing services to taxonomists for standard genome sequencing and annotation.</title>
        <authorList>
            <consortium name="The Broad Institute Genomics Platform"/>
            <consortium name="The Broad Institute Genome Sequencing Center for Infectious Disease"/>
            <person name="Wu L."/>
            <person name="Ma J."/>
        </authorList>
    </citation>
    <scope>NUCLEOTIDE SEQUENCE [LARGE SCALE GENOMIC DNA]</scope>
    <source>
        <strain evidence="24">JCM 16545</strain>
    </source>
</reference>
<evidence type="ECO:0000259" key="22">
    <source>
        <dbReference type="PROSITE" id="PS51462"/>
    </source>
</evidence>
<feature type="domain" description="Nudix hydrolase" evidence="22">
    <location>
        <begin position="16"/>
        <end position="174"/>
    </location>
</feature>
<dbReference type="InterPro" id="IPR000086">
    <property type="entry name" value="NUDIX_hydrolase_dom"/>
</dbReference>
<evidence type="ECO:0000256" key="15">
    <source>
        <dbReference type="ARBA" id="ARBA00030682"/>
    </source>
</evidence>
<evidence type="ECO:0000256" key="1">
    <source>
        <dbReference type="ARBA" id="ARBA00001946"/>
    </source>
</evidence>
<protein>
    <recommendedName>
        <fullName evidence="12">Oxidized purine nucleoside triphosphate hydrolase</fullName>
        <ecNumber evidence="11">3.6.1.56</ecNumber>
    </recommendedName>
    <alternativeName>
        <fullName evidence="16">2-hydroxy-dATP diphosphatase</fullName>
    </alternativeName>
    <alternativeName>
        <fullName evidence="15">7,8-dihydro-8-oxoguanine triphosphatase</fullName>
    </alternativeName>
    <alternativeName>
        <fullName evidence="14">8-oxo-dGTPase</fullName>
    </alternativeName>
    <alternativeName>
        <fullName evidence="17">Methylated purine nucleoside triphosphate hydrolase</fullName>
    </alternativeName>
    <alternativeName>
        <fullName evidence="13">Nucleoside diphosphate-linked moiety X motif 1</fullName>
    </alternativeName>
</protein>
<evidence type="ECO:0000256" key="13">
    <source>
        <dbReference type="ARBA" id="ARBA00029673"/>
    </source>
</evidence>
<comment type="catalytic activity">
    <reaction evidence="10">
        <text>2-oxo-ATP + H2O = 2-oxo-AMP + diphosphate + H(+)</text>
        <dbReference type="Rhea" id="RHEA:67392"/>
        <dbReference type="ChEBI" id="CHEBI:15377"/>
        <dbReference type="ChEBI" id="CHEBI:15378"/>
        <dbReference type="ChEBI" id="CHEBI:33019"/>
        <dbReference type="ChEBI" id="CHEBI:71395"/>
        <dbReference type="ChEBI" id="CHEBI:172878"/>
    </reaction>
    <physiologicalReaction direction="left-to-right" evidence="10">
        <dbReference type="Rhea" id="RHEA:67393"/>
    </physiologicalReaction>
</comment>
<proteinExistence type="inferred from homology"/>
<comment type="cofactor">
    <cofactor evidence="1">
        <name>Mg(2+)</name>
        <dbReference type="ChEBI" id="CHEBI:18420"/>
    </cofactor>
</comment>
<evidence type="ECO:0000256" key="2">
    <source>
        <dbReference type="ARBA" id="ARBA00005582"/>
    </source>
</evidence>
<evidence type="ECO:0000256" key="10">
    <source>
        <dbReference type="ARBA" id="ARBA00024596"/>
    </source>
</evidence>
<keyword evidence="4" id="KW-0479">Metal-binding</keyword>
<evidence type="ECO:0000256" key="4">
    <source>
        <dbReference type="ARBA" id="ARBA00022723"/>
    </source>
</evidence>
<comment type="catalytic activity">
    <reaction evidence="9">
        <text>8-oxo-dGTP + H2O = 8-oxo-dGMP + diphosphate + H(+)</text>
        <dbReference type="Rhea" id="RHEA:31575"/>
        <dbReference type="ChEBI" id="CHEBI:15377"/>
        <dbReference type="ChEBI" id="CHEBI:15378"/>
        <dbReference type="ChEBI" id="CHEBI:33019"/>
        <dbReference type="ChEBI" id="CHEBI:63224"/>
        <dbReference type="ChEBI" id="CHEBI:77896"/>
    </reaction>
    <physiologicalReaction direction="left-to-right" evidence="9">
        <dbReference type="Rhea" id="RHEA:31576"/>
    </physiologicalReaction>
</comment>
<evidence type="ECO:0000313" key="23">
    <source>
        <dbReference type="EMBL" id="MFD2275844.1"/>
    </source>
</evidence>
<evidence type="ECO:0000256" key="16">
    <source>
        <dbReference type="ARBA" id="ARBA00031927"/>
    </source>
</evidence>